<sequence>MGLESWFLARGSNFNRMRFTFRLYLYWVSIFLAFYVGIIVVVCFLWRVQVNLWQAALVFFIVGMIPPAIITYYFSKRLDYMESDDPDPPSFSGQKTELFHFNGRTEYPFDEVMQRIDRQWIISYSDRKKNILKFRTDARMTSWGLGGYLKMEDKEKILVIIYPINPRSKREKLMVEQLLQLMKSVLG</sequence>
<keyword evidence="3" id="KW-1185">Reference proteome</keyword>
<feature type="transmembrane region" description="Helical" evidence="1">
    <location>
        <begin position="53"/>
        <end position="74"/>
    </location>
</feature>
<evidence type="ECO:0000313" key="2">
    <source>
        <dbReference type="EMBL" id="SCD19923.1"/>
    </source>
</evidence>
<name>A0A1R3SUD9_9BACT</name>
<keyword evidence="1" id="KW-0812">Transmembrane</keyword>
<evidence type="ECO:0000256" key="1">
    <source>
        <dbReference type="SAM" id="Phobius"/>
    </source>
</evidence>
<dbReference type="KEGG" id="psac:PSM36_1098"/>
<accession>A0A1R3SUD9</accession>
<dbReference type="Proteomes" id="UP000187464">
    <property type="component" value="Chromosome I"/>
</dbReference>
<dbReference type="AlphaFoldDB" id="A0A1R3SUD9"/>
<dbReference type="EMBL" id="LT605205">
    <property type="protein sequence ID" value="SCD19923.1"/>
    <property type="molecule type" value="Genomic_DNA"/>
</dbReference>
<feature type="transmembrane region" description="Helical" evidence="1">
    <location>
        <begin position="24"/>
        <end position="47"/>
    </location>
</feature>
<gene>
    <name evidence="2" type="ORF">PSM36_1098</name>
</gene>
<keyword evidence="1" id="KW-0472">Membrane</keyword>
<protein>
    <submittedName>
        <fullName evidence="2">Putative membrane protein</fullName>
    </submittedName>
</protein>
<keyword evidence="1" id="KW-1133">Transmembrane helix</keyword>
<proteinExistence type="predicted"/>
<evidence type="ECO:0000313" key="3">
    <source>
        <dbReference type="Proteomes" id="UP000187464"/>
    </source>
</evidence>
<reference evidence="2 3" key="1">
    <citation type="submission" date="2016-08" db="EMBL/GenBank/DDBJ databases">
        <authorList>
            <person name="Seilhamer J.J."/>
        </authorList>
    </citation>
    <scope>NUCLEOTIDE SEQUENCE [LARGE SCALE GENOMIC DNA]</scope>
    <source>
        <strain evidence="2">M3/6</strain>
    </source>
</reference>
<organism evidence="2 3">
    <name type="scientific">Proteiniphilum saccharofermentans</name>
    <dbReference type="NCBI Taxonomy" id="1642647"/>
    <lineage>
        <taxon>Bacteria</taxon>
        <taxon>Pseudomonadati</taxon>
        <taxon>Bacteroidota</taxon>
        <taxon>Bacteroidia</taxon>
        <taxon>Bacteroidales</taxon>
        <taxon>Dysgonomonadaceae</taxon>
        <taxon>Proteiniphilum</taxon>
    </lineage>
</organism>